<accession>A0ABR1ZB40</accession>
<keyword evidence="3" id="KW-1185">Reference proteome</keyword>
<name>A0ABR1ZB40_9ROSI</name>
<evidence type="ECO:0000313" key="2">
    <source>
        <dbReference type="EMBL" id="KAK8477359.1"/>
    </source>
</evidence>
<comment type="caution">
    <text evidence="2">The sequence shown here is derived from an EMBL/GenBank/DDBJ whole genome shotgun (WGS) entry which is preliminary data.</text>
</comment>
<sequence>VCEMEADSSQDLVIDDGRSKTGDGLEVPARASPPKGVASYAQVLLQA</sequence>
<feature type="non-terminal residue" evidence="2">
    <location>
        <position position="1"/>
    </location>
</feature>
<protein>
    <submittedName>
        <fullName evidence="2">Uncharacterized protein</fullName>
    </submittedName>
</protein>
<evidence type="ECO:0000313" key="3">
    <source>
        <dbReference type="Proteomes" id="UP001396334"/>
    </source>
</evidence>
<dbReference type="Proteomes" id="UP001396334">
    <property type="component" value="Unassembled WGS sequence"/>
</dbReference>
<organism evidence="2 3">
    <name type="scientific">Hibiscus sabdariffa</name>
    <name type="common">roselle</name>
    <dbReference type="NCBI Taxonomy" id="183260"/>
    <lineage>
        <taxon>Eukaryota</taxon>
        <taxon>Viridiplantae</taxon>
        <taxon>Streptophyta</taxon>
        <taxon>Embryophyta</taxon>
        <taxon>Tracheophyta</taxon>
        <taxon>Spermatophyta</taxon>
        <taxon>Magnoliopsida</taxon>
        <taxon>eudicotyledons</taxon>
        <taxon>Gunneridae</taxon>
        <taxon>Pentapetalae</taxon>
        <taxon>rosids</taxon>
        <taxon>malvids</taxon>
        <taxon>Malvales</taxon>
        <taxon>Malvaceae</taxon>
        <taxon>Malvoideae</taxon>
        <taxon>Hibiscus</taxon>
    </lineage>
</organism>
<reference evidence="2 3" key="1">
    <citation type="journal article" date="2024" name="G3 (Bethesda)">
        <title>Genome assembly of Hibiscus sabdariffa L. provides insights into metabolisms of medicinal natural products.</title>
        <authorList>
            <person name="Kim T."/>
        </authorList>
    </citation>
    <scope>NUCLEOTIDE SEQUENCE [LARGE SCALE GENOMIC DNA]</scope>
    <source>
        <strain evidence="2">TK-2024</strain>
        <tissue evidence="2">Old leaves</tissue>
    </source>
</reference>
<dbReference type="EMBL" id="JBBPBN010001806">
    <property type="protein sequence ID" value="KAK8477359.1"/>
    <property type="molecule type" value="Genomic_DNA"/>
</dbReference>
<feature type="region of interest" description="Disordered" evidence="1">
    <location>
        <begin position="1"/>
        <end position="33"/>
    </location>
</feature>
<evidence type="ECO:0000256" key="1">
    <source>
        <dbReference type="SAM" id="MobiDB-lite"/>
    </source>
</evidence>
<proteinExistence type="predicted"/>
<gene>
    <name evidence="2" type="ORF">V6N11_021589</name>
</gene>